<proteinExistence type="predicted"/>
<organism evidence="1">
    <name type="scientific">marine metagenome</name>
    <dbReference type="NCBI Taxonomy" id="408172"/>
    <lineage>
        <taxon>unclassified sequences</taxon>
        <taxon>metagenomes</taxon>
        <taxon>ecological metagenomes</taxon>
    </lineage>
</organism>
<protein>
    <recommendedName>
        <fullName evidence="2">Lipoprotein</fullName>
    </recommendedName>
</protein>
<dbReference type="PROSITE" id="PS51257">
    <property type="entry name" value="PROKAR_LIPOPROTEIN"/>
    <property type="match status" value="1"/>
</dbReference>
<reference evidence="1" key="1">
    <citation type="submission" date="2018-05" db="EMBL/GenBank/DDBJ databases">
        <authorList>
            <person name="Lanie J.A."/>
            <person name="Ng W.-L."/>
            <person name="Kazmierczak K.M."/>
            <person name="Andrzejewski T.M."/>
            <person name="Davidsen T.M."/>
            <person name="Wayne K.J."/>
            <person name="Tettelin H."/>
            <person name="Glass J.I."/>
            <person name="Rusch D."/>
            <person name="Podicherti R."/>
            <person name="Tsui H.-C.T."/>
            <person name="Winkler M.E."/>
        </authorList>
    </citation>
    <scope>NUCLEOTIDE SEQUENCE</scope>
</reference>
<sequence>MHQTKTFFCWLMLGLLTLTACSDEQELGRKWCRKAAQVAGSLCLEGKSGAEGDVRIRVFGTTNVTQVNLSELGGSADAPRDGTPNSVNPGTGKVFWNSDNFTHFLSLTLNSAPGNPGRYAPLIRPSGHGPKGETRTFTLFLSGSEYAFVLPE</sequence>
<dbReference type="AlphaFoldDB" id="A0A382B1C4"/>
<evidence type="ECO:0008006" key="2">
    <source>
        <dbReference type="Google" id="ProtNLM"/>
    </source>
</evidence>
<gene>
    <name evidence="1" type="ORF">METZ01_LOCUS159871</name>
</gene>
<accession>A0A382B1C4</accession>
<evidence type="ECO:0000313" key="1">
    <source>
        <dbReference type="EMBL" id="SVB07017.1"/>
    </source>
</evidence>
<dbReference type="EMBL" id="UINC01027564">
    <property type="protein sequence ID" value="SVB07017.1"/>
    <property type="molecule type" value="Genomic_DNA"/>
</dbReference>
<name>A0A382B1C4_9ZZZZ</name>